<evidence type="ECO:0000256" key="1">
    <source>
        <dbReference type="SAM" id="MobiDB-lite"/>
    </source>
</evidence>
<proteinExistence type="predicted"/>
<name>A0ABX8ZVF2_9SPHN</name>
<dbReference type="EMBL" id="CP081296">
    <property type="protein sequence ID" value="QZD92981.1"/>
    <property type="molecule type" value="Genomic_DNA"/>
</dbReference>
<dbReference type="InterPro" id="IPR012340">
    <property type="entry name" value="NA-bd_OB-fold"/>
</dbReference>
<dbReference type="RefSeq" id="WP_221428670.1">
    <property type="nucleotide sequence ID" value="NZ_CP081296.1"/>
</dbReference>
<feature type="compositionally biased region" description="Polar residues" evidence="1">
    <location>
        <begin position="34"/>
        <end position="43"/>
    </location>
</feature>
<accession>A0ABX8ZVF2</accession>
<dbReference type="Proteomes" id="UP000824300">
    <property type="component" value="Chromosome"/>
</dbReference>
<gene>
    <name evidence="2" type="ORF">K3162_02780</name>
</gene>
<feature type="region of interest" description="Disordered" evidence="1">
    <location>
        <begin position="1"/>
        <end position="60"/>
    </location>
</feature>
<organism evidence="2 3">
    <name type="scientific">Qipengyuania xiapuensis</name>
    <dbReference type="NCBI Taxonomy" id="2867236"/>
    <lineage>
        <taxon>Bacteria</taxon>
        <taxon>Pseudomonadati</taxon>
        <taxon>Pseudomonadota</taxon>
        <taxon>Alphaproteobacteria</taxon>
        <taxon>Sphingomonadales</taxon>
        <taxon>Erythrobacteraceae</taxon>
        <taxon>Qipengyuania</taxon>
    </lineage>
</organism>
<evidence type="ECO:0000313" key="3">
    <source>
        <dbReference type="Proteomes" id="UP000824300"/>
    </source>
</evidence>
<keyword evidence="3" id="KW-1185">Reference proteome</keyword>
<dbReference type="Gene3D" id="2.40.50.140">
    <property type="entry name" value="Nucleic acid-binding proteins"/>
    <property type="match status" value="1"/>
</dbReference>
<feature type="compositionally biased region" description="Basic and acidic residues" evidence="1">
    <location>
        <begin position="44"/>
        <end position="59"/>
    </location>
</feature>
<sequence>MTKYGNIRSYDTGKGSGTIAPEQGGAVLEFGKSDLQQEASTPKSGERFSYETKQVDGGKECATNLRQQEQAVRQGGKQREQARQQQG</sequence>
<reference evidence="2 3" key="1">
    <citation type="submission" date="2021-08" db="EMBL/GenBank/DDBJ databases">
        <title>Comparative Genomics Analysis of the Genus Qipengyuania Reveals Extensive Genetic Diversity and Metabolic Versatility, Including the Description of Fifteen Novel Species.</title>
        <authorList>
            <person name="Liu Y."/>
        </authorList>
    </citation>
    <scope>NUCLEOTIDE SEQUENCE [LARGE SCALE GENOMIC DNA]</scope>
    <source>
        <strain evidence="2 3">1NDW3</strain>
    </source>
</reference>
<protein>
    <submittedName>
        <fullName evidence="2">Cold-shock protein</fullName>
    </submittedName>
</protein>
<evidence type="ECO:0000313" key="2">
    <source>
        <dbReference type="EMBL" id="QZD92981.1"/>
    </source>
</evidence>